<evidence type="ECO:0000313" key="2">
    <source>
        <dbReference type="EMBL" id="NEV68059.1"/>
    </source>
</evidence>
<evidence type="ECO:0000256" key="1">
    <source>
        <dbReference type="SAM" id="MobiDB-lite"/>
    </source>
</evidence>
<dbReference type="EMBL" id="JTHE02000003">
    <property type="protein sequence ID" value="NEV68059.1"/>
    <property type="molecule type" value="Genomic_DNA"/>
</dbReference>
<name>A0A0C1Y733_9CYAN</name>
<proteinExistence type="predicted"/>
<sequence>MQKKPRNYHFDPTHQYTKKAIEELTGLSKNVVSAGLEAAGLSTSRRSYLGQELLERFVPVRRLIENGMTYEQIQEMQRMRHAASRDEEGTSDSMYDENGDLGDFDQAVGRGMAQMVYGVAEAAADDLVEVMPQLVGLALSKVARDGKLDAAFKRGLREHFANRRKIDLGLGGAVEVPARSLGASDGEQANRAQASPHSPEHDGNASQESVEVTEEEGEG</sequence>
<accession>A0A0C1Y733</accession>
<reference evidence="2" key="2">
    <citation type="journal article" date="2015" name="Genome Announc.">
        <title>Draft Genome Sequence of Filamentous Marine Cyanobacterium Lyngbya confervoides Strain BDU141951.</title>
        <authorList>
            <person name="Chandrababunaidu M.M."/>
            <person name="Sen D."/>
            <person name="Tripathy S."/>
        </authorList>
    </citation>
    <scope>NUCLEOTIDE SEQUENCE</scope>
    <source>
        <strain evidence="2">BDU141951</strain>
    </source>
</reference>
<organism evidence="2">
    <name type="scientific">Lyngbya confervoides BDU141951</name>
    <dbReference type="NCBI Taxonomy" id="1574623"/>
    <lineage>
        <taxon>Bacteria</taxon>
        <taxon>Bacillati</taxon>
        <taxon>Cyanobacteriota</taxon>
        <taxon>Cyanophyceae</taxon>
        <taxon>Oscillatoriophycideae</taxon>
        <taxon>Oscillatoriales</taxon>
        <taxon>Microcoleaceae</taxon>
        <taxon>Lyngbya</taxon>
    </lineage>
</organism>
<dbReference type="AlphaFoldDB" id="A0A0C1Y733"/>
<reference evidence="2" key="3">
    <citation type="submission" date="2020-02" db="EMBL/GenBank/DDBJ databases">
        <authorList>
            <person name="Sarangi A.N."/>
            <person name="Ghosh S."/>
            <person name="Mukherjee M."/>
            <person name="Tripathy S."/>
        </authorList>
    </citation>
    <scope>NUCLEOTIDE SEQUENCE</scope>
    <source>
        <strain evidence="2">BDU141951</strain>
    </source>
</reference>
<gene>
    <name evidence="2" type="ORF">QQ91_013140</name>
</gene>
<reference evidence="2" key="1">
    <citation type="submission" date="2014-11" db="EMBL/GenBank/DDBJ databases">
        <authorList>
            <person name="Malar M.C."/>
            <person name="Sen D."/>
            <person name="Tripathy S."/>
        </authorList>
    </citation>
    <scope>NUCLEOTIDE SEQUENCE</scope>
    <source>
        <strain evidence="2">BDU141951</strain>
    </source>
</reference>
<feature type="region of interest" description="Disordered" evidence="1">
    <location>
        <begin position="179"/>
        <end position="219"/>
    </location>
</feature>
<protein>
    <submittedName>
        <fullName evidence="2">Uncharacterized protein</fullName>
    </submittedName>
</protein>
<comment type="caution">
    <text evidence="2">The sequence shown here is derived from an EMBL/GenBank/DDBJ whole genome shotgun (WGS) entry which is preliminary data.</text>
</comment>